<keyword evidence="2" id="KW-1185">Reference proteome</keyword>
<sequence length="110" mass="11298">MCGRSLGFSWPALPSVVGGKRAEPVDSSNGVTMEVVVENGVSVHGVNVAERVVGLRAGQESSAADNRLSEGHGVGEQSPLLQGEGGDAGHGETMKMSFRDMVMGDVGQDS</sequence>
<reference evidence="1 2" key="1">
    <citation type="journal article" date="2024" name="G3 (Bethesda)">
        <title>Genome assembly of Hibiscus sabdariffa L. provides insights into metabolisms of medicinal natural products.</title>
        <authorList>
            <person name="Kim T."/>
        </authorList>
    </citation>
    <scope>NUCLEOTIDE SEQUENCE [LARGE SCALE GENOMIC DNA]</scope>
    <source>
        <strain evidence="1">TK-2024</strain>
        <tissue evidence="1">Old leaves</tissue>
    </source>
</reference>
<evidence type="ECO:0000313" key="1">
    <source>
        <dbReference type="EMBL" id="KAK8499431.1"/>
    </source>
</evidence>
<proteinExistence type="predicted"/>
<organism evidence="1 2">
    <name type="scientific">Hibiscus sabdariffa</name>
    <name type="common">roselle</name>
    <dbReference type="NCBI Taxonomy" id="183260"/>
    <lineage>
        <taxon>Eukaryota</taxon>
        <taxon>Viridiplantae</taxon>
        <taxon>Streptophyta</taxon>
        <taxon>Embryophyta</taxon>
        <taxon>Tracheophyta</taxon>
        <taxon>Spermatophyta</taxon>
        <taxon>Magnoliopsida</taxon>
        <taxon>eudicotyledons</taxon>
        <taxon>Gunneridae</taxon>
        <taxon>Pentapetalae</taxon>
        <taxon>rosids</taxon>
        <taxon>malvids</taxon>
        <taxon>Malvales</taxon>
        <taxon>Malvaceae</taxon>
        <taxon>Malvoideae</taxon>
        <taxon>Hibiscus</taxon>
    </lineage>
</organism>
<protein>
    <submittedName>
        <fullName evidence="1">Uncharacterized protein</fullName>
    </submittedName>
</protein>
<name>A0ABR2AYR6_9ROSI</name>
<evidence type="ECO:0000313" key="2">
    <source>
        <dbReference type="Proteomes" id="UP001472677"/>
    </source>
</evidence>
<gene>
    <name evidence="1" type="ORF">V6N12_012486</name>
</gene>
<dbReference type="Proteomes" id="UP001472677">
    <property type="component" value="Unassembled WGS sequence"/>
</dbReference>
<comment type="caution">
    <text evidence="1">The sequence shown here is derived from an EMBL/GenBank/DDBJ whole genome shotgun (WGS) entry which is preliminary data.</text>
</comment>
<accession>A0ABR2AYR6</accession>
<dbReference type="EMBL" id="JBBPBM010000236">
    <property type="protein sequence ID" value="KAK8499431.1"/>
    <property type="molecule type" value="Genomic_DNA"/>
</dbReference>